<evidence type="ECO:0000256" key="2">
    <source>
        <dbReference type="ARBA" id="ARBA00022723"/>
    </source>
</evidence>
<reference evidence="7" key="1">
    <citation type="submission" date="2017-09" db="EMBL/GenBank/DDBJ databases">
        <title>Depth-based differentiation of microbial function through sediment-hosted aquifers and enrichment of novel symbionts in the deep terrestrial subsurface.</title>
        <authorList>
            <person name="Probst A.J."/>
            <person name="Ladd B."/>
            <person name="Jarett J.K."/>
            <person name="Geller-Mcgrath D.E."/>
            <person name="Sieber C.M.K."/>
            <person name="Emerson J.B."/>
            <person name="Anantharaman K."/>
            <person name="Thomas B.C."/>
            <person name="Malmstrom R."/>
            <person name="Stieglmeier M."/>
            <person name="Klingl A."/>
            <person name="Woyke T."/>
            <person name="Ryan C.M."/>
            <person name="Banfield J.F."/>
        </authorList>
    </citation>
    <scope>NUCLEOTIDE SEQUENCE [LARGE SCALE GENOMIC DNA]</scope>
</reference>
<keyword evidence="2" id="KW-0479">Metal-binding</keyword>
<dbReference type="GO" id="GO:0009231">
    <property type="term" value="P:riboflavin biosynthetic process"/>
    <property type="evidence" value="ECO:0007669"/>
    <property type="project" value="TreeGrafter"/>
</dbReference>
<dbReference type="InterPro" id="IPR003785">
    <property type="entry name" value="Creatininase/forma_Hydrolase"/>
</dbReference>
<dbReference type="GO" id="GO:0046872">
    <property type="term" value="F:metal ion binding"/>
    <property type="evidence" value="ECO:0007669"/>
    <property type="project" value="UniProtKB-KW"/>
</dbReference>
<comment type="cofactor">
    <cofactor evidence="1">
        <name>Zn(2+)</name>
        <dbReference type="ChEBI" id="CHEBI:29105"/>
    </cofactor>
</comment>
<evidence type="ECO:0000256" key="5">
    <source>
        <dbReference type="ARBA" id="ARBA00024029"/>
    </source>
</evidence>
<keyword evidence="3" id="KW-0378">Hydrolase</keyword>
<gene>
    <name evidence="6" type="ORF">CO172_01280</name>
</gene>
<evidence type="ECO:0000256" key="1">
    <source>
        <dbReference type="ARBA" id="ARBA00001947"/>
    </source>
</evidence>
<dbReference type="EMBL" id="PFWS01000020">
    <property type="protein sequence ID" value="PJA47444.1"/>
    <property type="molecule type" value="Genomic_DNA"/>
</dbReference>
<dbReference type="Gene3D" id="3.40.50.10310">
    <property type="entry name" value="Creatininase"/>
    <property type="match status" value="1"/>
</dbReference>
<evidence type="ECO:0000313" key="6">
    <source>
        <dbReference type="EMBL" id="PJA47444.1"/>
    </source>
</evidence>
<dbReference type="Proteomes" id="UP000229749">
    <property type="component" value="Unassembled WGS sequence"/>
</dbReference>
<evidence type="ECO:0000256" key="3">
    <source>
        <dbReference type="ARBA" id="ARBA00022801"/>
    </source>
</evidence>
<evidence type="ECO:0008006" key="8">
    <source>
        <dbReference type="Google" id="ProtNLM"/>
    </source>
</evidence>
<dbReference type="PANTHER" id="PTHR35005">
    <property type="entry name" value="3-DEHYDRO-SCYLLO-INOSOSE HYDROLASE"/>
    <property type="match status" value="1"/>
</dbReference>
<comment type="caution">
    <text evidence="6">The sequence shown here is derived from an EMBL/GenBank/DDBJ whole genome shotgun (WGS) entry which is preliminary data.</text>
</comment>
<dbReference type="PANTHER" id="PTHR35005:SF1">
    <property type="entry name" value="2-AMINO-5-FORMYLAMINO-6-RIBOSYLAMINOPYRIMIDIN-4(3H)-ONE 5'-MONOPHOSPHATE DEFORMYLASE"/>
    <property type="match status" value="1"/>
</dbReference>
<protein>
    <recommendedName>
        <fullName evidence="8">Creatinine amidohydrolase</fullName>
    </recommendedName>
</protein>
<evidence type="ECO:0000313" key="7">
    <source>
        <dbReference type="Proteomes" id="UP000229749"/>
    </source>
</evidence>
<organism evidence="6 7">
    <name type="scientific">Candidatus Uhrbacteria bacterium CG_4_9_14_3_um_filter_36_7</name>
    <dbReference type="NCBI Taxonomy" id="1975033"/>
    <lineage>
        <taxon>Bacteria</taxon>
        <taxon>Candidatus Uhriibacteriota</taxon>
    </lineage>
</organism>
<dbReference type="GO" id="GO:0016811">
    <property type="term" value="F:hydrolase activity, acting on carbon-nitrogen (but not peptide) bonds, in linear amides"/>
    <property type="evidence" value="ECO:0007669"/>
    <property type="project" value="TreeGrafter"/>
</dbReference>
<comment type="similarity">
    <text evidence="5">Belongs to the creatininase superfamily.</text>
</comment>
<keyword evidence="4" id="KW-0862">Zinc</keyword>
<accession>A0A2M7XHV3</accession>
<evidence type="ECO:0000256" key="4">
    <source>
        <dbReference type="ARBA" id="ARBA00022833"/>
    </source>
</evidence>
<dbReference type="InterPro" id="IPR024087">
    <property type="entry name" value="Creatininase-like_sf"/>
</dbReference>
<dbReference type="SUPFAM" id="SSF102215">
    <property type="entry name" value="Creatininase"/>
    <property type="match status" value="1"/>
</dbReference>
<sequence>MFLEEMKTTDFKQGKKYIFVIPTGSTEQHGPFLPFGTDSYIQDAIVKGIEAQLPELIFLPTMRITCSEEHEGFAGSVWISPDTMERVMLDICKSLEPYAKKFIFTTAHGGNIKVLNQFVEKYEKDFPNINFHYVDPDNEELENKTVELIGGPVEDHAGNTEISIMLGIREDLTLIPPKDYPKQILDNAFQTNRLKDFSKDGIADNHPEWVIDKKHGENILNWIIEDFVYALKKITS</sequence>
<proteinExistence type="inferred from homology"/>
<dbReference type="AlphaFoldDB" id="A0A2M7XHV3"/>
<name>A0A2M7XHV3_9BACT</name>
<dbReference type="Pfam" id="PF02633">
    <property type="entry name" value="Creatininase"/>
    <property type="match status" value="1"/>
</dbReference>